<reference evidence="3 4" key="1">
    <citation type="journal article" date="2012" name="Science">
        <title>Ecological populations of bacteria act as socially cohesive units of antibiotic production and resistance.</title>
        <authorList>
            <person name="Cordero O.X."/>
            <person name="Wildschutte H."/>
            <person name="Kirkup B."/>
            <person name="Proehl S."/>
            <person name="Ngo L."/>
            <person name="Hussain F."/>
            <person name="Le Roux F."/>
            <person name="Mincer T."/>
            <person name="Polz M.F."/>
        </authorList>
    </citation>
    <scope>NUCLEOTIDE SEQUENCE [LARGE SCALE GENOMIC DNA]</scope>
    <source>
        <strain evidence="3 4">1S-45</strain>
    </source>
</reference>
<dbReference type="eggNOG" id="ENOG5033C5B">
    <property type="taxonomic scope" value="Bacteria"/>
</dbReference>
<evidence type="ECO:0000256" key="1">
    <source>
        <dbReference type="SAM" id="SignalP"/>
    </source>
</evidence>
<feature type="domain" description="DUF5666" evidence="2">
    <location>
        <begin position="325"/>
        <end position="368"/>
    </location>
</feature>
<comment type="caution">
    <text evidence="3">The sequence shown here is derived from an EMBL/GenBank/DDBJ whole genome shotgun (WGS) entry which is preliminary data.</text>
</comment>
<keyword evidence="4" id="KW-1185">Reference proteome</keyword>
<feature type="domain" description="DUF5666" evidence="2">
    <location>
        <begin position="243"/>
        <end position="303"/>
    </location>
</feature>
<feature type="chain" id="PRO_5009174887" description="DUF5666 domain-containing protein" evidence="1">
    <location>
        <begin position="19"/>
        <end position="441"/>
    </location>
</feature>
<dbReference type="EMBL" id="AJYK02000001">
    <property type="protein sequence ID" value="OEF30217.1"/>
    <property type="molecule type" value="Genomic_DNA"/>
</dbReference>
<feature type="domain" description="DUF5666" evidence="2">
    <location>
        <begin position="176"/>
        <end position="230"/>
    </location>
</feature>
<dbReference type="OrthoDB" id="5592950at2"/>
<evidence type="ECO:0000259" key="2">
    <source>
        <dbReference type="Pfam" id="PF18914"/>
    </source>
</evidence>
<dbReference type="Pfam" id="PF18914">
    <property type="entry name" value="DUF5666"/>
    <property type="match status" value="4"/>
</dbReference>
<evidence type="ECO:0000313" key="4">
    <source>
        <dbReference type="Proteomes" id="UP000094070"/>
    </source>
</evidence>
<dbReference type="RefSeq" id="WP_017024847.1">
    <property type="nucleotide sequence ID" value="NZ_AJYK02000001.1"/>
</dbReference>
<evidence type="ECO:0000313" key="3">
    <source>
        <dbReference type="EMBL" id="OEF30217.1"/>
    </source>
</evidence>
<feature type="signal peptide" evidence="1">
    <location>
        <begin position="1"/>
        <end position="18"/>
    </location>
</feature>
<dbReference type="InterPro" id="IPR043724">
    <property type="entry name" value="DUF5666"/>
</dbReference>
<feature type="domain" description="DUF5666" evidence="2">
    <location>
        <begin position="109"/>
        <end position="159"/>
    </location>
</feature>
<dbReference type="STRING" id="1188252.A1QC_00100"/>
<organism evidence="3 4">
    <name type="scientific">Vibrio rumoiensis 1S-45</name>
    <dbReference type="NCBI Taxonomy" id="1188252"/>
    <lineage>
        <taxon>Bacteria</taxon>
        <taxon>Pseudomonadati</taxon>
        <taxon>Pseudomonadota</taxon>
        <taxon>Gammaproteobacteria</taxon>
        <taxon>Vibrionales</taxon>
        <taxon>Vibrionaceae</taxon>
        <taxon>Vibrio</taxon>
    </lineage>
</organism>
<dbReference type="AlphaFoldDB" id="A0A1E5E6S3"/>
<accession>A0A1E5E6S3</accession>
<name>A0A1E5E6S3_9VIBR</name>
<keyword evidence="1" id="KW-0732">Signal</keyword>
<gene>
    <name evidence="3" type="ORF">A1QC_00100</name>
</gene>
<sequence length="441" mass="46723">MKKTLLCVSIAALLSACGGGGGGDASTDNGNNNGGNTVTTPTQLNGVATSVTSTKITIGGYSLDAQNAKVTYNGQAMTLQDIQSGMRIEVDTNGQGQAESIELDPSLLGPITAVSDDTITVNGTTLSSSTSSVQGYAASSYQVGDWVFVNGYITASGQWQVEGVFEVDPMFEAEIEGTASQVTATSFFIGSTEIDYSTAQLEDGNPVDGDWVEVEGNLNQAGVFVATEVEVENDDQFDDVELEGTISWVNHDQSLIELNGRTKIAINSSTRFEDGQQSDLAEGKQVDVDLNSTETGLVALEVEFEGNSSNSSNNTKFALAGTSTYVDATHFTINGQSFLVDSRTEFDDRLTMNTINNANIEVEGVESKDAAGNTSYLVKEIEAVDANENEIDLEGTIQNSDIWGYQATDGSLDSFTNGSHVDVECTIVTLNTQVSNCRIDD</sequence>
<proteinExistence type="predicted"/>
<protein>
    <recommendedName>
        <fullName evidence="2">DUF5666 domain-containing protein</fullName>
    </recommendedName>
</protein>
<dbReference type="Proteomes" id="UP000094070">
    <property type="component" value="Unassembled WGS sequence"/>
</dbReference>
<dbReference type="PROSITE" id="PS51257">
    <property type="entry name" value="PROKAR_LIPOPROTEIN"/>
    <property type="match status" value="1"/>
</dbReference>